<reference evidence="1 2" key="1">
    <citation type="submission" date="2021-06" db="EMBL/GenBank/DDBJ databases">
        <title>Caerostris darwini draft genome.</title>
        <authorList>
            <person name="Kono N."/>
            <person name="Arakawa K."/>
        </authorList>
    </citation>
    <scope>NUCLEOTIDE SEQUENCE [LARGE SCALE GENOMIC DNA]</scope>
</reference>
<name>A0AAV4W6B1_9ARAC</name>
<dbReference type="Proteomes" id="UP001054837">
    <property type="component" value="Unassembled WGS sequence"/>
</dbReference>
<comment type="caution">
    <text evidence="1">The sequence shown here is derived from an EMBL/GenBank/DDBJ whole genome shotgun (WGS) entry which is preliminary data.</text>
</comment>
<keyword evidence="2" id="KW-1185">Reference proteome</keyword>
<proteinExistence type="predicted"/>
<evidence type="ECO:0000313" key="1">
    <source>
        <dbReference type="EMBL" id="GIY78247.1"/>
    </source>
</evidence>
<dbReference type="AlphaFoldDB" id="A0AAV4W6B1"/>
<sequence>MRQNSLLNPNFIHNRALAKAISAMNLLLIMHWERRKFMGIQIVHIRGTNSCQSSLQSHLSKDHERAVSRNPGPFLRGLSRMINPYRKGRGERGGANETPRFRGFLLIKSKRIFLRGKIYGRGDGF</sequence>
<accession>A0AAV4W6B1</accession>
<organism evidence="1 2">
    <name type="scientific">Caerostris darwini</name>
    <dbReference type="NCBI Taxonomy" id="1538125"/>
    <lineage>
        <taxon>Eukaryota</taxon>
        <taxon>Metazoa</taxon>
        <taxon>Ecdysozoa</taxon>
        <taxon>Arthropoda</taxon>
        <taxon>Chelicerata</taxon>
        <taxon>Arachnida</taxon>
        <taxon>Araneae</taxon>
        <taxon>Araneomorphae</taxon>
        <taxon>Entelegynae</taxon>
        <taxon>Araneoidea</taxon>
        <taxon>Araneidae</taxon>
        <taxon>Caerostris</taxon>
    </lineage>
</organism>
<evidence type="ECO:0000313" key="2">
    <source>
        <dbReference type="Proteomes" id="UP001054837"/>
    </source>
</evidence>
<dbReference type="EMBL" id="BPLQ01014217">
    <property type="protein sequence ID" value="GIY78247.1"/>
    <property type="molecule type" value="Genomic_DNA"/>
</dbReference>
<protein>
    <submittedName>
        <fullName evidence="1">Uncharacterized protein</fullName>
    </submittedName>
</protein>
<gene>
    <name evidence="1" type="ORF">CDAR_223271</name>
</gene>